<sequence length="100" mass="11107">MADDPDDARSNDVYSDWQRMERHVHGAETEQKGSRCEVVDACVREVRLASSSVSYPSDSHPRRPAPPRRRIQSRDDANAIGVTTGSARATAERARESRVG</sequence>
<feature type="region of interest" description="Disordered" evidence="1">
    <location>
        <begin position="49"/>
        <end position="100"/>
    </location>
</feature>
<reference evidence="2" key="2">
    <citation type="submission" date="2018-05" db="EMBL/GenBank/DDBJ databases">
        <title>OpunRS2 (Oryza punctata Reference Sequence Version 2).</title>
        <authorList>
            <person name="Zhang J."/>
            <person name="Kudrna D."/>
            <person name="Lee S."/>
            <person name="Talag J."/>
            <person name="Welchert J."/>
            <person name="Wing R.A."/>
        </authorList>
    </citation>
    <scope>NUCLEOTIDE SEQUENCE [LARGE SCALE GENOMIC DNA]</scope>
</reference>
<name>A0A0E0KJ28_ORYPU</name>
<keyword evidence="3" id="KW-1185">Reference proteome</keyword>
<dbReference type="Proteomes" id="UP000026962">
    <property type="component" value="Chromosome 3"/>
</dbReference>
<feature type="compositionally biased region" description="Basic residues" evidence="1">
    <location>
        <begin position="62"/>
        <end position="71"/>
    </location>
</feature>
<dbReference type="HOGENOM" id="CLU_2310695_0_0_1"/>
<organism evidence="2">
    <name type="scientific">Oryza punctata</name>
    <name type="common">Red rice</name>
    <dbReference type="NCBI Taxonomy" id="4537"/>
    <lineage>
        <taxon>Eukaryota</taxon>
        <taxon>Viridiplantae</taxon>
        <taxon>Streptophyta</taxon>
        <taxon>Embryophyta</taxon>
        <taxon>Tracheophyta</taxon>
        <taxon>Spermatophyta</taxon>
        <taxon>Magnoliopsida</taxon>
        <taxon>Liliopsida</taxon>
        <taxon>Poales</taxon>
        <taxon>Poaceae</taxon>
        <taxon>BOP clade</taxon>
        <taxon>Oryzoideae</taxon>
        <taxon>Oryzeae</taxon>
        <taxon>Oryzinae</taxon>
        <taxon>Oryza</taxon>
    </lineage>
</organism>
<dbReference type="EnsemblPlants" id="OPUNC03G31450.1">
    <property type="protein sequence ID" value="OPUNC03G31450.1"/>
    <property type="gene ID" value="OPUNC03G31450"/>
</dbReference>
<dbReference type="Gramene" id="OPUNC03G31450.1">
    <property type="protein sequence ID" value="OPUNC03G31450.1"/>
    <property type="gene ID" value="OPUNC03G31450"/>
</dbReference>
<dbReference type="AlphaFoldDB" id="A0A0E0KJ28"/>
<accession>A0A0E0KJ28</accession>
<feature type="region of interest" description="Disordered" evidence="1">
    <location>
        <begin position="1"/>
        <end position="35"/>
    </location>
</feature>
<evidence type="ECO:0000256" key="1">
    <source>
        <dbReference type="SAM" id="MobiDB-lite"/>
    </source>
</evidence>
<evidence type="ECO:0000313" key="3">
    <source>
        <dbReference type="Proteomes" id="UP000026962"/>
    </source>
</evidence>
<evidence type="ECO:0000313" key="2">
    <source>
        <dbReference type="EnsemblPlants" id="OPUNC03G31450.1"/>
    </source>
</evidence>
<protein>
    <submittedName>
        <fullName evidence="2">Uncharacterized protein</fullName>
    </submittedName>
</protein>
<proteinExistence type="predicted"/>
<reference evidence="2" key="1">
    <citation type="submission" date="2015-04" db="UniProtKB">
        <authorList>
            <consortium name="EnsemblPlants"/>
        </authorList>
    </citation>
    <scope>IDENTIFICATION</scope>
</reference>
<feature type="compositionally biased region" description="Basic and acidic residues" evidence="1">
    <location>
        <begin position="90"/>
        <end position="100"/>
    </location>
</feature>
<feature type="compositionally biased region" description="Basic and acidic residues" evidence="1">
    <location>
        <begin position="18"/>
        <end position="35"/>
    </location>
</feature>